<accession>A0ABT0GFY6</accession>
<dbReference type="InterPro" id="IPR006315">
    <property type="entry name" value="OM_autotransptr_brl_dom"/>
</dbReference>
<organism evidence="4 5">
    <name type="scientific">Pseudomarimonas salicorniae</name>
    <dbReference type="NCBI Taxonomy" id="2933270"/>
    <lineage>
        <taxon>Bacteria</taxon>
        <taxon>Pseudomonadati</taxon>
        <taxon>Pseudomonadota</taxon>
        <taxon>Gammaproteobacteria</taxon>
        <taxon>Lysobacterales</taxon>
        <taxon>Lysobacteraceae</taxon>
        <taxon>Pseudomarimonas</taxon>
    </lineage>
</organism>
<proteinExistence type="inferred from homology"/>
<protein>
    <submittedName>
        <fullName evidence="4">Autotransporter domain-containing protein</fullName>
    </submittedName>
</protein>
<dbReference type="InterPro" id="IPR008964">
    <property type="entry name" value="Invasin/intimin_cell_adhesion"/>
</dbReference>
<dbReference type="Pfam" id="PF02369">
    <property type="entry name" value="Big_1"/>
    <property type="match status" value="1"/>
</dbReference>
<keyword evidence="5" id="KW-1185">Reference proteome</keyword>
<dbReference type="SMART" id="SM00869">
    <property type="entry name" value="Autotransporter"/>
    <property type="match status" value="1"/>
</dbReference>
<dbReference type="SUPFAM" id="SSF103515">
    <property type="entry name" value="Autotransporter"/>
    <property type="match status" value="1"/>
</dbReference>
<evidence type="ECO:0000259" key="3">
    <source>
        <dbReference type="PROSITE" id="PS51208"/>
    </source>
</evidence>
<evidence type="ECO:0000256" key="1">
    <source>
        <dbReference type="ARBA" id="ARBA00010116"/>
    </source>
</evidence>
<evidence type="ECO:0000313" key="5">
    <source>
        <dbReference type="Proteomes" id="UP001431449"/>
    </source>
</evidence>
<evidence type="ECO:0000313" key="4">
    <source>
        <dbReference type="EMBL" id="MCK7593267.1"/>
    </source>
</evidence>
<dbReference type="Pfam" id="PF03797">
    <property type="entry name" value="Autotransporter"/>
    <property type="match status" value="1"/>
</dbReference>
<dbReference type="NCBIfam" id="TIGR01414">
    <property type="entry name" value="autotrans_barl"/>
    <property type="match status" value="1"/>
</dbReference>
<evidence type="ECO:0000256" key="2">
    <source>
        <dbReference type="SAM" id="SignalP"/>
    </source>
</evidence>
<feature type="signal peptide" evidence="2">
    <location>
        <begin position="1"/>
        <end position="44"/>
    </location>
</feature>
<dbReference type="Gene3D" id="2.40.128.130">
    <property type="entry name" value="Autotransporter beta-domain"/>
    <property type="match status" value="1"/>
</dbReference>
<dbReference type="EMBL" id="JALNMH010000004">
    <property type="protein sequence ID" value="MCK7593267.1"/>
    <property type="molecule type" value="Genomic_DNA"/>
</dbReference>
<reference evidence="4" key="1">
    <citation type="submission" date="2022-04" db="EMBL/GenBank/DDBJ databases">
        <title>Lysobacter sp. CAU 1642 isolated from sea sand.</title>
        <authorList>
            <person name="Kim W."/>
        </authorList>
    </citation>
    <scope>NUCLEOTIDE SEQUENCE</scope>
    <source>
        <strain evidence="4">CAU 1642</strain>
    </source>
</reference>
<dbReference type="PROSITE" id="PS51208">
    <property type="entry name" value="AUTOTRANSPORTER"/>
    <property type="match status" value="1"/>
</dbReference>
<feature type="domain" description="Autotransporter" evidence="3">
    <location>
        <begin position="1346"/>
        <end position="1640"/>
    </location>
</feature>
<gene>
    <name evidence="4" type="ORF">M0G41_06240</name>
</gene>
<dbReference type="InterPro" id="IPR036709">
    <property type="entry name" value="Autotransporte_beta_dom_sf"/>
</dbReference>
<sequence>MNQIRRFGDGRMRPRGSVLRFVPPVPLRLAFLLLALLAAGAAHAQTATLTQSFYFGSTGIPIPVTLETRDQGGSLAGGGTLNWDVSSCTTGPVFQPSPPPVAADVSGSSTANLLFSAPETCSISVTWDPDGPGTQPALAPAVALIDAVNPPLNAAPLTPLNVTTTSFGAPVFQIQVTDGGIPAPGMFVEWVVSAPDESFTFYGDACTPSSFTTDANGISTLDLSSLTPPVALNQLGTWFVEAYAERPGEGSCGNASKSRRAKGIPPNLVPFGMTVEDVTLSFQNPPTQIFSGTTGNPFTVLVSGATSGNPVSGASVNFSASPTGTVGPPSDVQTTDGSGLATFLVDAGSPDLMGGTITAQVTVPLTTPAVRSANTIVAVVDLDVIISTPAPTTPTFTDEQAAGFAVQTRADSGNGFDPAGNVPVTFSILSGTATFFGGATSVVVNSDVTTGIATSPSLQIGRGAGPVVVEADAGPHGTLTQNYAVQASTYSLSPSSTPGSQDIDISEVANLAVLLERSGSSTPVPLPAEAISWQIAPSNGSSITPPNPTTDTSGISTVSFVPAATGTYTVTATFNTGFTTNPTQSFTVNVSAPVLTLDAVSGDGQTGEPGATLPDPLVVQALDDGLPPASATIEWSATGGVQLFSSSNPTPTGLLTEPADASGLSGVQVILPAQPGSFVVTATRLIPPLAKGGAKGATTPGPSVSFTVSSGAPARVTIEAVEGNGQTGLVGSEGTPLGARVLIDGRPAVDRGVSWRIQSGDAQVSPSVSFTDEQGIARTALRFGPNAGPSTIIASNAEAGEAVFSVEATASPPQIELISGDNQTGVTGAVLGEDFVVRVFSQDGSPLANVDVGWSIVEGGGSLDADVSSTNAQGLAGNRLTLGNQTGRTRVRAALGADRFVDFIATATTPGGTVVRLVRVSGDGQRGLVGTRIDEPLTVQLLEAGVAVPNPRVFWEVLEGNATLDGAESIGNEQGFATMSLVFGAGADAVRIRARASAAADPVIFNLRGANPVLSGVEGNGQSGPPGETLEESLAVNVTQGMEKRLDGVPVQWRVLTGGGSFASAQTLSDTNGRASNQWTLGPAIGEQTAVAILPGGQQVPFTATAVAPQLTGTLSVVSGTPQNLAPGTPSAPLVVELRDGNGQPISGALIEWSGDAQRVSLRDASLRTGNDGRASNIATVLIPGAVSVSARVANSEIPAVTFQLTGGIAQIPGLNPQQRDVGTAIDNACPALAAIANRTPEQEDLFQRCSELVGNAADNPGEVRNALDELPADIGPSLAGQGLGSVDVQFDNLDTRLFMIRGEKTGAQRNQFNIGLWTPDGTLPLSFLPSALMSAGAADEEEAGLDFDRWGFFATGQIGRGEVRAGQRTPEFDYDIAGLTFGVDYRFTDRLVGGVALGYSDNDAELSDGGGDVATKGWNLSAYATWYSDRAWYVDGTVMLGRLDYDLQRRVRYIITALDGGRTVVDQVGTSKTDGDAFGTSISVGRDWQKGPWSLNGYLRGQYSRVKTDSFVETMRAGQPGAGLALAIDGRTTESMTSVVGGRATYILSRDWGILMPNFSVEWEHEFEDDPSRLTARLAFDPTGSVIERFGDPVDTDYFNVGVGVSALFPGGRSAYLYYEELLGASRQSQGLLSLGVRFEF</sequence>
<comment type="caution">
    <text evidence="4">The sequence shown here is derived from an EMBL/GenBank/DDBJ whole genome shotgun (WGS) entry which is preliminary data.</text>
</comment>
<name>A0ABT0GFY6_9GAMM</name>
<feature type="chain" id="PRO_5045838305" evidence="2">
    <location>
        <begin position="45"/>
        <end position="1642"/>
    </location>
</feature>
<dbReference type="InterPro" id="IPR003344">
    <property type="entry name" value="Big_1_dom"/>
</dbReference>
<comment type="similarity">
    <text evidence="1">Belongs to the intimin/invasin family.</text>
</comment>
<dbReference type="InterPro" id="IPR013783">
    <property type="entry name" value="Ig-like_fold"/>
</dbReference>
<dbReference type="Gene3D" id="2.60.40.10">
    <property type="entry name" value="Immunoglobulins"/>
    <property type="match status" value="2"/>
</dbReference>
<keyword evidence="2" id="KW-0732">Signal</keyword>
<dbReference type="InterPro" id="IPR005546">
    <property type="entry name" value="Autotransporte_beta"/>
</dbReference>
<dbReference type="Proteomes" id="UP001431449">
    <property type="component" value="Unassembled WGS sequence"/>
</dbReference>
<dbReference type="SUPFAM" id="SSF49373">
    <property type="entry name" value="Invasin/intimin cell-adhesion fragments"/>
    <property type="match status" value="3"/>
</dbReference>
<dbReference type="RefSeq" id="WP_248206572.1">
    <property type="nucleotide sequence ID" value="NZ_JALNMH010000004.1"/>
</dbReference>